<comment type="subcellular location">
    <subcellularLocation>
        <location evidence="1">Cytoplasm</location>
    </subcellularLocation>
    <subcellularLocation>
        <location evidence="1">Nucleus</location>
    </subcellularLocation>
</comment>
<dbReference type="InterPro" id="IPR039768">
    <property type="entry name" value="Nmd3"/>
</dbReference>
<dbReference type="GO" id="GO:0000055">
    <property type="term" value="P:ribosomal large subunit export from nucleus"/>
    <property type="evidence" value="ECO:0007669"/>
    <property type="project" value="TreeGrafter"/>
</dbReference>
<reference evidence="3 4" key="1">
    <citation type="journal article" date="2015" name="Genome Biol. Evol.">
        <title>Comparative Genomics of a Bacterivorous Green Alga Reveals Evolutionary Causalities and Consequences of Phago-Mixotrophic Mode of Nutrition.</title>
        <authorList>
            <person name="Burns J.A."/>
            <person name="Paasch A."/>
            <person name="Narechania A."/>
            <person name="Kim E."/>
        </authorList>
    </citation>
    <scope>NUCLEOTIDE SEQUENCE [LARGE SCALE GENOMIC DNA]</scope>
    <source>
        <strain evidence="3 4">PLY_AMNH</strain>
    </source>
</reference>
<organism evidence="3 4">
    <name type="scientific">Cymbomonas tetramitiformis</name>
    <dbReference type="NCBI Taxonomy" id="36881"/>
    <lineage>
        <taxon>Eukaryota</taxon>
        <taxon>Viridiplantae</taxon>
        <taxon>Chlorophyta</taxon>
        <taxon>Pyramimonadophyceae</taxon>
        <taxon>Pyramimonadales</taxon>
        <taxon>Pyramimonadaceae</taxon>
        <taxon>Cymbomonas</taxon>
    </lineage>
</organism>
<keyword evidence="1" id="KW-0653">Protein transport</keyword>
<name>A0AAE0L3T1_9CHLO</name>
<dbReference type="AlphaFoldDB" id="A0AAE0L3T1"/>
<evidence type="ECO:0000313" key="3">
    <source>
        <dbReference type="EMBL" id="KAK3270797.1"/>
    </source>
</evidence>
<evidence type="ECO:0000259" key="2">
    <source>
        <dbReference type="Pfam" id="PF04981"/>
    </source>
</evidence>
<keyword evidence="1" id="KW-0813">Transport</keyword>
<dbReference type="PANTHER" id="PTHR12746">
    <property type="entry name" value="NONSENSE-MEDIATED MRNA DECAY PROTEIN 3"/>
    <property type="match status" value="1"/>
</dbReference>
<proteinExistence type="inferred from homology"/>
<comment type="caution">
    <text evidence="3">The sequence shown here is derived from an EMBL/GenBank/DDBJ whole genome shotgun (WGS) entry which is preliminary data.</text>
</comment>
<dbReference type="InterPro" id="IPR007064">
    <property type="entry name" value="Nmd3_N"/>
</dbReference>
<comment type="function">
    <text evidence="1">Acts as an adapter for the XPO1/CRM1-mediated export of the 60S ribosomal subunit.</text>
</comment>
<gene>
    <name evidence="3" type="ORF">CYMTET_20815</name>
</gene>
<evidence type="ECO:0000256" key="1">
    <source>
        <dbReference type="RuleBase" id="RU364108"/>
    </source>
</evidence>
<dbReference type="Pfam" id="PF04981">
    <property type="entry name" value="NMD3"/>
    <property type="match status" value="1"/>
</dbReference>
<dbReference type="GO" id="GO:0015031">
    <property type="term" value="P:protein transport"/>
    <property type="evidence" value="ECO:0007669"/>
    <property type="project" value="UniProtKB-KW"/>
</dbReference>
<accession>A0AAE0L3T1</accession>
<dbReference type="PANTHER" id="PTHR12746:SF2">
    <property type="entry name" value="60S RIBOSOMAL EXPORT PROTEIN NMD3"/>
    <property type="match status" value="1"/>
</dbReference>
<dbReference type="Proteomes" id="UP001190700">
    <property type="component" value="Unassembled WGS sequence"/>
</dbReference>
<keyword evidence="1" id="KW-0539">Nucleus</keyword>
<dbReference type="GO" id="GO:0043023">
    <property type="term" value="F:ribosomal large subunit binding"/>
    <property type="evidence" value="ECO:0007669"/>
    <property type="project" value="InterPro"/>
</dbReference>
<dbReference type="GO" id="GO:0005737">
    <property type="term" value="C:cytoplasm"/>
    <property type="evidence" value="ECO:0007669"/>
    <property type="project" value="UniProtKB-SubCell"/>
</dbReference>
<sequence>MCVNCLRSQVDITEGLQKQIVVLFCKECGRYLSPPKQWIKAQLESKELLTFCVKKIKGLNKVKLVDAGFIWTEPHSKRLKVKLTIQKEVYNGTILQQAFVVEYVVQNNMCEQCSKVAANADQWTAVAQVRQHVEHKRTFLYLEQLILKHGAEAGTLGIKEVPLSAASHLLQGPAVADLRSADISRGDARRRREVAFLFLSAPSRRSGVAAGFCSRVRQRSLPALSMSSCLCKEWWQTAKNNAVQGTCEG</sequence>
<protein>
    <recommendedName>
        <fullName evidence="1">60S ribosomal export protein NMD3</fullName>
    </recommendedName>
</protein>
<feature type="domain" description="Nmd3 N-terminal" evidence="2">
    <location>
        <begin position="1"/>
        <end position="161"/>
    </location>
</feature>
<keyword evidence="1" id="KW-0963">Cytoplasm</keyword>
<dbReference type="GO" id="GO:0005634">
    <property type="term" value="C:nucleus"/>
    <property type="evidence" value="ECO:0007669"/>
    <property type="project" value="UniProtKB-SubCell"/>
</dbReference>
<comment type="similarity">
    <text evidence="1">Belongs to the NMD3 family.</text>
</comment>
<evidence type="ECO:0000313" key="4">
    <source>
        <dbReference type="Proteomes" id="UP001190700"/>
    </source>
</evidence>
<keyword evidence="4" id="KW-1185">Reference proteome</keyword>
<dbReference type="EMBL" id="LGRX02010187">
    <property type="protein sequence ID" value="KAK3270797.1"/>
    <property type="molecule type" value="Genomic_DNA"/>
</dbReference>